<protein>
    <submittedName>
        <fullName evidence="5">Carbohydrate ABC transporter substrate-binding protein, CUT1 family</fullName>
    </submittedName>
</protein>
<dbReference type="EMBL" id="CP003597">
    <property type="protein sequence ID" value="AFY87329.1"/>
    <property type="molecule type" value="Genomic_DNA"/>
</dbReference>
<dbReference type="InParanoid" id="K9TZC5"/>
<reference evidence="5 6" key="1">
    <citation type="submission" date="2012-06" db="EMBL/GenBank/DDBJ databases">
        <title>Finished chromosome of genome of Chroococcidiopsis thermalis PCC 7203.</title>
        <authorList>
            <consortium name="US DOE Joint Genome Institute"/>
            <person name="Gugger M."/>
            <person name="Coursin T."/>
            <person name="Rippka R."/>
            <person name="Tandeau De Marsac N."/>
            <person name="Huntemann M."/>
            <person name="Wei C.-L."/>
            <person name="Han J."/>
            <person name="Detter J.C."/>
            <person name="Han C."/>
            <person name="Tapia R."/>
            <person name="Davenport K."/>
            <person name="Daligault H."/>
            <person name="Erkkila T."/>
            <person name="Gu W."/>
            <person name="Munk A.C.C."/>
            <person name="Teshima H."/>
            <person name="Xu Y."/>
            <person name="Chain P."/>
            <person name="Chen A."/>
            <person name="Krypides N."/>
            <person name="Mavromatis K."/>
            <person name="Markowitz V."/>
            <person name="Szeto E."/>
            <person name="Ivanova N."/>
            <person name="Mikhailova N."/>
            <person name="Ovchinnikova G."/>
            <person name="Pagani I."/>
            <person name="Pati A."/>
            <person name="Goodwin L."/>
            <person name="Peters L."/>
            <person name="Pitluck S."/>
            <person name="Woyke T."/>
            <person name="Kerfeld C."/>
        </authorList>
    </citation>
    <scope>NUCLEOTIDE SEQUENCE [LARGE SCALE GENOMIC DNA]</scope>
    <source>
        <strain evidence="5 6">PCC 7203</strain>
    </source>
</reference>
<dbReference type="Proteomes" id="UP000010384">
    <property type="component" value="Chromosome"/>
</dbReference>
<dbReference type="PANTHER" id="PTHR30061">
    <property type="entry name" value="MALTOSE-BINDING PERIPLASMIC PROTEIN"/>
    <property type="match status" value="1"/>
</dbReference>
<keyword evidence="3" id="KW-0732">Signal</keyword>
<sequence>MRSAIAILINPTINFQFNNISIHIDRTLNITMDRQSKNKLHTLHQKLKKWYRWMLLFVLSLSIILTAWIAIAQQPVVLNTLILAPDVKDLRAGMFQDFEKENPGIRINVIEGPNAANLVEDLYSSAFLLGESPYDLVLLDIVWTPKFAAAGWLLDLQNRVSPEELKAFTVQDIEAGRYRDGLYRIPIRSDVGIFYYREDLLKAAGLKPPETFQDLIQASQTLQKQDKVDWGYVWQGRQYEGLSAMFVEVLEGYGGFWVNSDTQEVGLDKPEAIQAVQFLRSTIEKGISPPGVTTYIEEDTRRLFQSGQVAFLRNWPYVLPLANEKGSQLRNRVAIKPMVHAPGETSGACLGGWGFGISSNSTHKEEAWKALQYFMSREAQKRFILGAGYVPSRKELFTDPDVVAKYPYFPELLQIAQKAVLRPAIPQYAQASDILQRYLSAALSNRMSPEQAMEAAAKETRTLLGRNQA</sequence>
<evidence type="ECO:0000313" key="5">
    <source>
        <dbReference type="EMBL" id="AFY87329.1"/>
    </source>
</evidence>
<evidence type="ECO:0000256" key="1">
    <source>
        <dbReference type="ARBA" id="ARBA00008520"/>
    </source>
</evidence>
<name>K9TZC5_CHRTP</name>
<keyword evidence="6" id="KW-1185">Reference proteome</keyword>
<dbReference type="eggNOG" id="COG1653">
    <property type="taxonomic scope" value="Bacteria"/>
</dbReference>
<dbReference type="STRING" id="251229.Chro_1813"/>
<organism evidence="5 6">
    <name type="scientific">Chroococcidiopsis thermalis (strain PCC 7203)</name>
    <dbReference type="NCBI Taxonomy" id="251229"/>
    <lineage>
        <taxon>Bacteria</taxon>
        <taxon>Bacillati</taxon>
        <taxon>Cyanobacteriota</taxon>
        <taxon>Cyanophyceae</taxon>
        <taxon>Chroococcidiopsidales</taxon>
        <taxon>Chroococcidiopsidaceae</taxon>
        <taxon>Chroococcidiopsis</taxon>
    </lineage>
</organism>
<dbReference type="SUPFAM" id="SSF53850">
    <property type="entry name" value="Periplasmic binding protein-like II"/>
    <property type="match status" value="1"/>
</dbReference>
<evidence type="ECO:0000313" key="6">
    <source>
        <dbReference type="Proteomes" id="UP000010384"/>
    </source>
</evidence>
<dbReference type="HOGENOM" id="CLU_031285_9_1_3"/>
<keyword evidence="4" id="KW-0472">Membrane</keyword>
<dbReference type="GO" id="GO:0042956">
    <property type="term" value="P:maltodextrin transmembrane transport"/>
    <property type="evidence" value="ECO:0007669"/>
    <property type="project" value="TreeGrafter"/>
</dbReference>
<dbReference type="PATRIC" id="fig|251229.3.peg.2141"/>
<dbReference type="InterPro" id="IPR006059">
    <property type="entry name" value="SBP"/>
</dbReference>
<gene>
    <name evidence="5" type="ORF">Chro_1813</name>
</gene>
<keyword evidence="2" id="KW-0813">Transport</keyword>
<keyword evidence="4" id="KW-1133">Transmembrane helix</keyword>
<evidence type="ECO:0000256" key="2">
    <source>
        <dbReference type="ARBA" id="ARBA00022448"/>
    </source>
</evidence>
<accession>K9TZC5</accession>
<comment type="similarity">
    <text evidence="1">Belongs to the bacterial solute-binding protein 1 family.</text>
</comment>
<dbReference type="CDD" id="cd14750">
    <property type="entry name" value="PBP2_TMBP"/>
    <property type="match status" value="1"/>
</dbReference>
<keyword evidence="4" id="KW-0812">Transmembrane</keyword>
<dbReference type="Gene3D" id="3.40.190.10">
    <property type="entry name" value="Periplasmic binding protein-like II"/>
    <property type="match status" value="2"/>
</dbReference>
<evidence type="ECO:0000256" key="4">
    <source>
        <dbReference type="SAM" id="Phobius"/>
    </source>
</evidence>
<dbReference type="GO" id="GO:1901982">
    <property type="term" value="F:maltose binding"/>
    <property type="evidence" value="ECO:0007669"/>
    <property type="project" value="TreeGrafter"/>
</dbReference>
<proteinExistence type="inferred from homology"/>
<dbReference type="GO" id="GO:0055052">
    <property type="term" value="C:ATP-binding cassette (ABC) transporter complex, substrate-binding subunit-containing"/>
    <property type="evidence" value="ECO:0007669"/>
    <property type="project" value="TreeGrafter"/>
</dbReference>
<dbReference type="Pfam" id="PF01547">
    <property type="entry name" value="SBP_bac_1"/>
    <property type="match status" value="1"/>
</dbReference>
<dbReference type="OrthoDB" id="9808332at2"/>
<dbReference type="AlphaFoldDB" id="K9TZC5"/>
<evidence type="ECO:0000256" key="3">
    <source>
        <dbReference type="ARBA" id="ARBA00022729"/>
    </source>
</evidence>
<dbReference type="GO" id="GO:0015768">
    <property type="term" value="P:maltose transport"/>
    <property type="evidence" value="ECO:0007669"/>
    <property type="project" value="TreeGrafter"/>
</dbReference>
<feature type="transmembrane region" description="Helical" evidence="4">
    <location>
        <begin position="50"/>
        <end position="71"/>
    </location>
</feature>
<dbReference type="KEGG" id="cthe:Chro_1813"/>
<dbReference type="PANTHER" id="PTHR30061:SF50">
    <property type="entry name" value="MALTOSE_MALTODEXTRIN-BINDING PERIPLASMIC PROTEIN"/>
    <property type="match status" value="1"/>
</dbReference>